<dbReference type="GO" id="GO:0005886">
    <property type="term" value="C:plasma membrane"/>
    <property type="evidence" value="ECO:0007669"/>
    <property type="project" value="UniProtKB-SubCell"/>
</dbReference>
<dbReference type="PANTHER" id="PTHR10010">
    <property type="entry name" value="SOLUTE CARRIER FAMILY 34 SODIUM PHOSPHATE , MEMBER 2-RELATED"/>
    <property type="match status" value="1"/>
</dbReference>
<feature type="transmembrane region" description="Helical" evidence="6">
    <location>
        <begin position="6"/>
        <end position="26"/>
    </location>
</feature>
<keyword evidence="4 6" id="KW-1133">Transmembrane helix</keyword>
<evidence type="ECO:0000313" key="7">
    <source>
        <dbReference type="EMBL" id="SVC81745.1"/>
    </source>
</evidence>
<organism evidence="7">
    <name type="scientific">marine metagenome</name>
    <dbReference type="NCBI Taxonomy" id="408172"/>
    <lineage>
        <taxon>unclassified sequences</taxon>
        <taxon>metagenomes</taxon>
        <taxon>ecological metagenomes</taxon>
    </lineage>
</organism>
<keyword evidence="5 6" id="KW-0472">Membrane</keyword>
<feature type="transmembrane region" description="Helical" evidence="6">
    <location>
        <begin position="54"/>
        <end position="80"/>
    </location>
</feature>
<protein>
    <recommendedName>
        <fullName evidence="8">PhoU domain-containing protein</fullName>
    </recommendedName>
</protein>
<evidence type="ECO:0000256" key="1">
    <source>
        <dbReference type="ARBA" id="ARBA00004651"/>
    </source>
</evidence>
<evidence type="ECO:0000256" key="4">
    <source>
        <dbReference type="ARBA" id="ARBA00022989"/>
    </source>
</evidence>
<proteinExistence type="predicted"/>
<evidence type="ECO:0008006" key="8">
    <source>
        <dbReference type="Google" id="ProtNLM"/>
    </source>
</evidence>
<accession>A0A382Q9Z4</accession>
<evidence type="ECO:0000256" key="3">
    <source>
        <dbReference type="ARBA" id="ARBA00022692"/>
    </source>
</evidence>
<evidence type="ECO:0000256" key="6">
    <source>
        <dbReference type="SAM" id="Phobius"/>
    </source>
</evidence>
<evidence type="ECO:0000256" key="2">
    <source>
        <dbReference type="ARBA" id="ARBA00022475"/>
    </source>
</evidence>
<feature type="transmembrane region" description="Helical" evidence="6">
    <location>
        <begin position="92"/>
        <end position="110"/>
    </location>
</feature>
<name>A0A382Q9Z4_9ZZZZ</name>
<gene>
    <name evidence="7" type="ORF">METZ01_LOCUS334599</name>
</gene>
<feature type="transmembrane region" description="Helical" evidence="6">
    <location>
        <begin position="219"/>
        <end position="242"/>
    </location>
</feature>
<feature type="transmembrane region" description="Helical" evidence="6">
    <location>
        <begin position="194"/>
        <end position="213"/>
    </location>
</feature>
<dbReference type="InterPro" id="IPR003841">
    <property type="entry name" value="Na/Pi_transpt"/>
</dbReference>
<comment type="subcellular location">
    <subcellularLocation>
        <location evidence="1">Cell membrane</location>
        <topology evidence="1">Multi-pass membrane protein</topology>
    </subcellularLocation>
</comment>
<dbReference type="GO" id="GO:0044341">
    <property type="term" value="P:sodium-dependent phosphate transport"/>
    <property type="evidence" value="ECO:0007669"/>
    <property type="project" value="InterPro"/>
</dbReference>
<dbReference type="GO" id="GO:0005436">
    <property type="term" value="F:sodium:phosphate symporter activity"/>
    <property type="evidence" value="ECO:0007669"/>
    <property type="project" value="InterPro"/>
</dbReference>
<dbReference type="AlphaFoldDB" id="A0A382Q9Z4"/>
<keyword evidence="2" id="KW-1003">Cell membrane</keyword>
<dbReference type="NCBIfam" id="NF037997">
    <property type="entry name" value="Na_Pi_symport"/>
    <property type="match status" value="1"/>
</dbReference>
<dbReference type="EMBL" id="UINC01112649">
    <property type="protein sequence ID" value="SVC81745.1"/>
    <property type="molecule type" value="Genomic_DNA"/>
</dbReference>
<reference evidence="7" key="1">
    <citation type="submission" date="2018-05" db="EMBL/GenBank/DDBJ databases">
        <authorList>
            <person name="Lanie J.A."/>
            <person name="Ng W.-L."/>
            <person name="Kazmierczak K.M."/>
            <person name="Andrzejewski T.M."/>
            <person name="Davidsen T.M."/>
            <person name="Wayne K.J."/>
            <person name="Tettelin H."/>
            <person name="Glass J.I."/>
            <person name="Rusch D."/>
            <person name="Podicherti R."/>
            <person name="Tsui H.-C.T."/>
            <person name="Winkler M.E."/>
        </authorList>
    </citation>
    <scope>NUCLEOTIDE SEQUENCE</scope>
</reference>
<dbReference type="Pfam" id="PF02690">
    <property type="entry name" value="Na_Pi_cotrans"/>
    <property type="match status" value="2"/>
</dbReference>
<evidence type="ECO:0000256" key="5">
    <source>
        <dbReference type="ARBA" id="ARBA00023136"/>
    </source>
</evidence>
<feature type="transmembrane region" description="Helical" evidence="6">
    <location>
        <begin position="117"/>
        <end position="135"/>
    </location>
</feature>
<sequence>MEHLDLWEFFVGFLYVLGGLGIFLFGMRVMSEGIQKVAGEGMRRIMATMTQNRFFGLMTGLLVTCLVQSSSATTVMVVSFVNAQLLTLMESIGVIMGANLGTTLTGWIIATVGKFSLSKLALPIIGVGLPMIFVSKPKVKNFGEVLVGFGLLFFGLGELKDAVPDVKSLLNSTDQGDLDLVDDIQKLVEQLNSYGFGSVLIFLLIGVFLTLLVQSSSAAMGITIILAFNGWINFEIAAAIVLGENIG</sequence>
<feature type="non-terminal residue" evidence="7">
    <location>
        <position position="247"/>
    </location>
</feature>
<keyword evidence="3 6" id="KW-0812">Transmembrane</keyword>
<dbReference type="PANTHER" id="PTHR10010:SF46">
    <property type="entry name" value="SODIUM-DEPENDENT PHOSPHATE TRANSPORT PROTEIN 2B"/>
    <property type="match status" value="1"/>
</dbReference>